<dbReference type="GeneID" id="5435076"/>
<reference evidence="4 5" key="1">
    <citation type="journal article" date="2011" name="PLoS Genet.">
        <title>Genomic analysis of the necrotrophic fungal pathogens Sclerotinia sclerotiorum and Botrytis cinerea.</title>
        <authorList>
            <person name="Amselem J."/>
            <person name="Cuomo C.A."/>
            <person name="van Kan J.A."/>
            <person name="Viaud M."/>
            <person name="Benito E.P."/>
            <person name="Couloux A."/>
            <person name="Coutinho P.M."/>
            <person name="de Vries R.P."/>
            <person name="Dyer P.S."/>
            <person name="Fillinger S."/>
            <person name="Fournier E."/>
            <person name="Gout L."/>
            <person name="Hahn M."/>
            <person name="Kohn L."/>
            <person name="Lapalu N."/>
            <person name="Plummer K.M."/>
            <person name="Pradier J.M."/>
            <person name="Quevillon E."/>
            <person name="Sharon A."/>
            <person name="Simon A."/>
            <person name="ten Have A."/>
            <person name="Tudzynski B."/>
            <person name="Tudzynski P."/>
            <person name="Wincker P."/>
            <person name="Andrew M."/>
            <person name="Anthouard V."/>
            <person name="Beever R.E."/>
            <person name="Beffa R."/>
            <person name="Benoit I."/>
            <person name="Bouzid O."/>
            <person name="Brault B."/>
            <person name="Chen Z."/>
            <person name="Choquer M."/>
            <person name="Collemare J."/>
            <person name="Cotton P."/>
            <person name="Danchin E.G."/>
            <person name="Da Silva C."/>
            <person name="Gautier A."/>
            <person name="Giraud C."/>
            <person name="Giraud T."/>
            <person name="Gonzalez C."/>
            <person name="Grossetete S."/>
            <person name="Guldener U."/>
            <person name="Henrissat B."/>
            <person name="Howlett B.J."/>
            <person name="Kodira C."/>
            <person name="Kretschmer M."/>
            <person name="Lappartient A."/>
            <person name="Leroch M."/>
            <person name="Levis C."/>
            <person name="Mauceli E."/>
            <person name="Neuveglise C."/>
            <person name="Oeser B."/>
            <person name="Pearson M."/>
            <person name="Poulain J."/>
            <person name="Poussereau N."/>
            <person name="Quesneville H."/>
            <person name="Rascle C."/>
            <person name="Schumacher J."/>
            <person name="Segurens B."/>
            <person name="Sexton A."/>
            <person name="Silva E."/>
            <person name="Sirven C."/>
            <person name="Soanes D.M."/>
            <person name="Talbot N.J."/>
            <person name="Templeton M."/>
            <person name="Yandava C."/>
            <person name="Yarden O."/>
            <person name="Zeng Q."/>
            <person name="Rollins J.A."/>
            <person name="Lebrun M.H."/>
            <person name="Dickman M."/>
        </authorList>
    </citation>
    <scope>NUCLEOTIDE SEQUENCE [LARGE SCALE GENOMIC DNA]</scope>
    <source>
        <strain evidence="4 5">B05.10</strain>
    </source>
</reference>
<dbReference type="InterPro" id="IPR021858">
    <property type="entry name" value="Fun_TF"/>
</dbReference>
<evidence type="ECO:0000313" key="5">
    <source>
        <dbReference type="Proteomes" id="UP000001798"/>
    </source>
</evidence>
<dbReference type="PANTHER" id="PTHR47784:SF5">
    <property type="entry name" value="STEROL UPTAKE CONTROL PROTEIN 2"/>
    <property type="match status" value="1"/>
</dbReference>
<feature type="region of interest" description="Disordered" evidence="2">
    <location>
        <begin position="314"/>
        <end position="342"/>
    </location>
</feature>
<organism evidence="4 5">
    <name type="scientific">Botryotinia fuckeliana (strain B05.10)</name>
    <name type="common">Noble rot fungus</name>
    <name type="synonym">Botrytis cinerea</name>
    <dbReference type="NCBI Taxonomy" id="332648"/>
    <lineage>
        <taxon>Eukaryota</taxon>
        <taxon>Fungi</taxon>
        <taxon>Dikarya</taxon>
        <taxon>Ascomycota</taxon>
        <taxon>Pezizomycotina</taxon>
        <taxon>Leotiomycetes</taxon>
        <taxon>Helotiales</taxon>
        <taxon>Sclerotiniaceae</taxon>
        <taxon>Botrytis</taxon>
    </lineage>
</organism>
<dbReference type="GO" id="GO:0001228">
    <property type="term" value="F:DNA-binding transcription activator activity, RNA polymerase II-specific"/>
    <property type="evidence" value="ECO:0007669"/>
    <property type="project" value="TreeGrafter"/>
</dbReference>
<dbReference type="Proteomes" id="UP000001798">
    <property type="component" value="Chromosome 9"/>
</dbReference>
<proteinExistence type="predicted"/>
<dbReference type="Pfam" id="PF00172">
    <property type="entry name" value="Zn_clus"/>
    <property type="match status" value="1"/>
</dbReference>
<keyword evidence="5" id="KW-1185">Reference proteome</keyword>
<dbReference type="GO" id="GO:0008270">
    <property type="term" value="F:zinc ion binding"/>
    <property type="evidence" value="ECO:0007669"/>
    <property type="project" value="InterPro"/>
</dbReference>
<dbReference type="VEuPathDB" id="FungiDB:Bcin09g02700"/>
<dbReference type="PROSITE" id="PS50048">
    <property type="entry name" value="ZN2_CY6_FUNGAL_2"/>
    <property type="match status" value="1"/>
</dbReference>
<reference evidence="4 5" key="2">
    <citation type="journal article" date="2012" name="Eukaryot. Cell">
        <title>Genome update of Botrytis cinerea strains B05.10 and T4.</title>
        <authorList>
            <person name="Staats M."/>
            <person name="van Kan J.A."/>
        </authorList>
    </citation>
    <scope>NUCLEOTIDE SEQUENCE [LARGE SCALE GENOMIC DNA]</scope>
    <source>
        <strain evidence="4 5">B05.10</strain>
    </source>
</reference>
<dbReference type="InterPro" id="IPR001138">
    <property type="entry name" value="Zn2Cys6_DnaBD"/>
</dbReference>
<dbReference type="AlphaFoldDB" id="A0A384JSQ0"/>
<keyword evidence="1" id="KW-0539">Nucleus</keyword>
<feature type="compositionally biased region" description="Low complexity" evidence="2">
    <location>
        <begin position="314"/>
        <end position="341"/>
    </location>
</feature>
<dbReference type="Pfam" id="PF11951">
    <property type="entry name" value="Fungal_trans_2"/>
    <property type="match status" value="1"/>
</dbReference>
<dbReference type="KEGG" id="bfu:BCIN_09g02700"/>
<evidence type="ECO:0000256" key="1">
    <source>
        <dbReference type="ARBA" id="ARBA00023242"/>
    </source>
</evidence>
<dbReference type="CDD" id="cd00067">
    <property type="entry name" value="GAL4"/>
    <property type="match status" value="1"/>
</dbReference>
<dbReference type="SMART" id="SM00066">
    <property type="entry name" value="GAL4"/>
    <property type="match status" value="1"/>
</dbReference>
<dbReference type="Gene3D" id="4.10.240.10">
    <property type="entry name" value="Zn(2)-C6 fungal-type DNA-binding domain"/>
    <property type="match status" value="1"/>
</dbReference>
<dbReference type="PANTHER" id="PTHR47784">
    <property type="entry name" value="STEROL UPTAKE CONTROL PROTEIN 2"/>
    <property type="match status" value="1"/>
</dbReference>
<dbReference type="SUPFAM" id="SSF57701">
    <property type="entry name" value="Zn2/Cys6 DNA-binding domain"/>
    <property type="match status" value="1"/>
</dbReference>
<dbReference type="RefSeq" id="XP_024550803.1">
    <property type="nucleotide sequence ID" value="XM_024695010.1"/>
</dbReference>
<dbReference type="InterPro" id="IPR053157">
    <property type="entry name" value="Sterol_Uptake_Regulator"/>
</dbReference>
<feature type="domain" description="Zn(2)-C6 fungal-type" evidence="3">
    <location>
        <begin position="13"/>
        <end position="43"/>
    </location>
</feature>
<dbReference type="InterPro" id="IPR036864">
    <property type="entry name" value="Zn2-C6_fun-type_DNA-bd_sf"/>
</dbReference>
<dbReference type="OrthoDB" id="5386330at2759"/>
<protein>
    <recommendedName>
        <fullName evidence="3">Zn(2)-C6 fungal-type domain-containing protein</fullName>
    </recommendedName>
</protein>
<evidence type="ECO:0000256" key="2">
    <source>
        <dbReference type="SAM" id="MobiDB-lite"/>
    </source>
</evidence>
<name>A0A384JSQ0_BOTFB</name>
<evidence type="ECO:0000313" key="4">
    <source>
        <dbReference type="EMBL" id="ATZ53417.1"/>
    </source>
</evidence>
<sequence>MPPRRPHTKSRYGCTQCKASHIKCDQRHPMCGSCRKKEKNCSYGVRRKDFSQTSTPCLLRPTTSTVSEQERELSVLSTTHSEASNQRFPFPSQISTPPHLSGAENGASILWEDLELMRHFVTETYLTFSCIDSIQDLWRTTLPKMASGYPFMMHGLLNISALHLAFLNPAKRDLYLAPAIRHHEIFLSLYRSQLHSITPDNCSAVFISSSLISICTLAFAICSNNSFSSMPSCFSSCQQKQQFDSPIQLASSLFTLLEGSLALVRISWQWLEDSPISAFFINRFQSSEVESNAKICLRPFDSAFCLLKTSIESMSSRSNPSSSTSPAQPSHSSRHTSPSPLSHKELSAYNNAISTLREVFIILSSSEADNGVVLMWPYLLDAEQDFGTLLKEMRPLALVILAHYGVALHISRDDWFIGELGRKLVLDVNKTLSLAGGEAELQELMAWPLEMVSTGEGLDGSDVNG</sequence>
<evidence type="ECO:0000259" key="3">
    <source>
        <dbReference type="PROSITE" id="PS50048"/>
    </source>
</evidence>
<gene>
    <name evidence="4" type="ORF">BCIN_09g02700</name>
</gene>
<dbReference type="PROSITE" id="PS00463">
    <property type="entry name" value="ZN2_CY6_FUNGAL_1"/>
    <property type="match status" value="1"/>
</dbReference>
<dbReference type="EMBL" id="CP009813">
    <property type="protein sequence ID" value="ATZ53417.1"/>
    <property type="molecule type" value="Genomic_DNA"/>
</dbReference>
<reference evidence="4 5" key="3">
    <citation type="journal article" date="2017" name="Mol. Plant Pathol.">
        <title>A gapless genome sequence of the fungus Botrytis cinerea.</title>
        <authorList>
            <person name="Van Kan J.A."/>
            <person name="Stassen J.H."/>
            <person name="Mosbach A."/>
            <person name="Van Der Lee T.A."/>
            <person name="Faino L."/>
            <person name="Farmer A.D."/>
            <person name="Papasotiriou D.G."/>
            <person name="Zhou S."/>
            <person name="Seidl M.F."/>
            <person name="Cottam E."/>
            <person name="Edel D."/>
            <person name="Hahn M."/>
            <person name="Schwartz D.C."/>
            <person name="Dietrich R.A."/>
            <person name="Widdison S."/>
            <person name="Scalliet G."/>
        </authorList>
    </citation>
    <scope>NUCLEOTIDE SEQUENCE [LARGE SCALE GENOMIC DNA]</scope>
    <source>
        <strain evidence="4 5">B05.10</strain>
    </source>
</reference>
<accession>A0A384JSQ0</accession>